<evidence type="ECO:0000313" key="2">
    <source>
        <dbReference type="EMBL" id="NCS91812.1"/>
    </source>
</evidence>
<accession>A0A8J7YVC3</accession>
<name>A0A8J7YVC3_9ARCH</name>
<dbReference type="SUPFAM" id="SSF56712">
    <property type="entry name" value="Prokaryotic type I DNA topoisomerase"/>
    <property type="match status" value="1"/>
</dbReference>
<dbReference type="Proteomes" id="UP000768163">
    <property type="component" value="Unassembled WGS sequence"/>
</dbReference>
<proteinExistence type="predicted"/>
<dbReference type="Gene3D" id="3.40.50.140">
    <property type="match status" value="1"/>
</dbReference>
<reference evidence="2" key="1">
    <citation type="submission" date="2019-11" db="EMBL/GenBank/DDBJ databases">
        <title>Lipid analysis of CO2-rich subsurface aquifers suggests an autotrophy-based deep biosphere with lysolipids enriched in CPR bacteria.</title>
        <authorList>
            <person name="Probst A.J."/>
            <person name="Elling F.J."/>
            <person name="Castelle C.J."/>
            <person name="Zhu Q."/>
            <person name="Elvert M."/>
            <person name="Birarda G."/>
            <person name="Holman H.-Y."/>
            <person name="Lane K.R."/>
            <person name="Ladd B."/>
            <person name="Ryan M.C."/>
            <person name="Woyke T."/>
            <person name="Hinrichs K.-U."/>
            <person name="Banfield J.F."/>
        </authorList>
    </citation>
    <scope>NUCLEOTIDE SEQUENCE</scope>
    <source>
        <strain evidence="1">CG_2015-01_33_1645</strain>
        <strain evidence="2">CG_2015-04_33_537</strain>
    </source>
</reference>
<dbReference type="Proteomes" id="UP000738826">
    <property type="component" value="Unassembled WGS sequence"/>
</dbReference>
<organism evidence="2 3">
    <name type="scientific">Candidatus Altarchaeum hamiconexum</name>
    <dbReference type="NCBI Taxonomy" id="1803513"/>
    <lineage>
        <taxon>Archaea</taxon>
        <taxon>Candidatus Altarchaeota</taxon>
        <taxon>Candidatus Altiarchaeia</taxon>
        <taxon>Candidatus Altarchaeales</taxon>
        <taxon>Candidatus Altarchaeaceae</taxon>
        <taxon>Candidatus Altarchaeum</taxon>
    </lineage>
</organism>
<evidence type="ECO:0000313" key="3">
    <source>
        <dbReference type="Proteomes" id="UP000738826"/>
    </source>
</evidence>
<gene>
    <name evidence="2" type="ORF">GW779_05350</name>
    <name evidence="1" type="ORF">GW910_05175</name>
</gene>
<protein>
    <submittedName>
        <fullName evidence="2">Uncharacterized protein</fullName>
    </submittedName>
</protein>
<dbReference type="EMBL" id="JAACQH010000109">
    <property type="protein sequence ID" value="NCS91812.1"/>
    <property type="molecule type" value="Genomic_DNA"/>
</dbReference>
<comment type="caution">
    <text evidence="2">The sequence shown here is derived from an EMBL/GenBank/DDBJ whole genome shotgun (WGS) entry which is preliminary data.</text>
</comment>
<evidence type="ECO:0000313" key="1">
    <source>
        <dbReference type="EMBL" id="NCN65433.1"/>
    </source>
</evidence>
<dbReference type="InterPro" id="IPR023405">
    <property type="entry name" value="Topo_IA_core_domain"/>
</dbReference>
<dbReference type="AlphaFoldDB" id="A0A8J7YVC3"/>
<dbReference type="EMBL" id="JAACVF010000143">
    <property type="protein sequence ID" value="NCN65433.1"/>
    <property type="molecule type" value="Genomic_DNA"/>
</dbReference>
<sequence>MQILIIAEKPSVAERIASSFGNASKLMDGKASYFEINLKENHHDYARIFFKQA</sequence>